<reference evidence="2 3" key="1">
    <citation type="submission" date="2016-10" db="EMBL/GenBank/DDBJ databases">
        <authorList>
            <person name="de Groot N.N."/>
        </authorList>
    </citation>
    <scope>NUCLEOTIDE SEQUENCE [LARGE SCALE GENOMIC DNA]</scope>
    <source>
        <strain evidence="2 3">CGMCC 1.7659</strain>
    </source>
</reference>
<evidence type="ECO:0000259" key="1">
    <source>
        <dbReference type="PROSITE" id="PS51186"/>
    </source>
</evidence>
<sequence>MLEIPVLITERLRLTALSERHFELYSAMLADASSTRFVGDGQPLDRMNAWRSMAMLIGHWALRGYGMWAVELKESGEFIGRVGLHNPEGWPDLELGWMLRPEHRHHGYATEAGRAALAYAFNRLGAERAISLIRAENTESERVARRLGGRQSTTIDFLGSATLVYTYHRPDSPN</sequence>
<dbReference type="STRING" id="578942.SAMN05216289_10783"/>
<dbReference type="Proteomes" id="UP000198575">
    <property type="component" value="Unassembled WGS sequence"/>
</dbReference>
<dbReference type="EMBL" id="FOVF01000007">
    <property type="protein sequence ID" value="SFN20071.1"/>
    <property type="molecule type" value="Genomic_DNA"/>
</dbReference>
<dbReference type="PANTHER" id="PTHR43792:SF1">
    <property type="entry name" value="N-ACETYLTRANSFERASE DOMAIN-CONTAINING PROTEIN"/>
    <property type="match status" value="1"/>
</dbReference>
<dbReference type="Pfam" id="PF13302">
    <property type="entry name" value="Acetyltransf_3"/>
    <property type="match status" value="1"/>
</dbReference>
<organism evidence="2 3">
    <name type="scientific">Dokdonella immobilis</name>
    <dbReference type="NCBI Taxonomy" id="578942"/>
    <lineage>
        <taxon>Bacteria</taxon>
        <taxon>Pseudomonadati</taxon>
        <taxon>Pseudomonadota</taxon>
        <taxon>Gammaproteobacteria</taxon>
        <taxon>Lysobacterales</taxon>
        <taxon>Rhodanobacteraceae</taxon>
        <taxon>Dokdonella</taxon>
    </lineage>
</organism>
<dbReference type="InterPro" id="IPR000182">
    <property type="entry name" value="GNAT_dom"/>
</dbReference>
<keyword evidence="2" id="KW-0808">Transferase</keyword>
<dbReference type="AlphaFoldDB" id="A0A1I4X251"/>
<accession>A0A1I4X251</accession>
<keyword evidence="3" id="KW-1185">Reference proteome</keyword>
<dbReference type="InterPro" id="IPR016181">
    <property type="entry name" value="Acyl_CoA_acyltransferase"/>
</dbReference>
<dbReference type="OrthoDB" id="9798081at2"/>
<dbReference type="GO" id="GO:0016747">
    <property type="term" value="F:acyltransferase activity, transferring groups other than amino-acyl groups"/>
    <property type="evidence" value="ECO:0007669"/>
    <property type="project" value="InterPro"/>
</dbReference>
<evidence type="ECO:0000313" key="2">
    <source>
        <dbReference type="EMBL" id="SFN20071.1"/>
    </source>
</evidence>
<dbReference type="SUPFAM" id="SSF55729">
    <property type="entry name" value="Acyl-CoA N-acyltransferases (Nat)"/>
    <property type="match status" value="1"/>
</dbReference>
<protein>
    <submittedName>
        <fullName evidence="2">Protein N-acetyltransferase, RimJ/RimL family</fullName>
    </submittedName>
</protein>
<name>A0A1I4X251_9GAMM</name>
<evidence type="ECO:0000313" key="3">
    <source>
        <dbReference type="Proteomes" id="UP000198575"/>
    </source>
</evidence>
<dbReference type="Gene3D" id="3.40.630.30">
    <property type="match status" value="1"/>
</dbReference>
<dbReference type="PROSITE" id="PS51186">
    <property type="entry name" value="GNAT"/>
    <property type="match status" value="1"/>
</dbReference>
<dbReference type="RefSeq" id="WP_092406538.1">
    <property type="nucleotide sequence ID" value="NZ_FOVF01000007.1"/>
</dbReference>
<gene>
    <name evidence="2" type="ORF">SAMN05216289_10783</name>
</gene>
<dbReference type="PANTHER" id="PTHR43792">
    <property type="entry name" value="GNAT FAMILY, PUTATIVE (AFU_ORTHOLOGUE AFUA_3G00765)-RELATED-RELATED"/>
    <property type="match status" value="1"/>
</dbReference>
<dbReference type="InterPro" id="IPR051531">
    <property type="entry name" value="N-acetyltransferase"/>
</dbReference>
<feature type="domain" description="N-acetyltransferase" evidence="1">
    <location>
        <begin position="12"/>
        <end position="170"/>
    </location>
</feature>
<proteinExistence type="predicted"/>